<feature type="transmembrane region" description="Helical" evidence="2">
    <location>
        <begin position="63"/>
        <end position="82"/>
    </location>
</feature>
<evidence type="ECO:0000313" key="3">
    <source>
        <dbReference type="EMBL" id="CAA9436803.1"/>
    </source>
</evidence>
<keyword evidence="2" id="KW-0812">Transmembrane</keyword>
<evidence type="ECO:0000256" key="1">
    <source>
        <dbReference type="SAM" id="MobiDB-lite"/>
    </source>
</evidence>
<keyword evidence="2" id="KW-0472">Membrane</keyword>
<dbReference type="InterPro" id="IPR021401">
    <property type="entry name" value="DUF3040"/>
</dbReference>
<accession>A0A6J4QGB9</accession>
<keyword evidence="2" id="KW-1133">Transmembrane helix</keyword>
<reference evidence="3" key="1">
    <citation type="submission" date="2020-02" db="EMBL/GenBank/DDBJ databases">
        <authorList>
            <person name="Meier V. D."/>
        </authorList>
    </citation>
    <scope>NUCLEOTIDE SEQUENCE</scope>
    <source>
        <strain evidence="3">AVDCRST_MAG66</strain>
    </source>
</reference>
<organism evidence="3">
    <name type="scientific">uncultured Pseudonocardia sp</name>
    <dbReference type="NCBI Taxonomy" id="211455"/>
    <lineage>
        <taxon>Bacteria</taxon>
        <taxon>Bacillati</taxon>
        <taxon>Actinomycetota</taxon>
        <taxon>Actinomycetes</taxon>
        <taxon>Pseudonocardiales</taxon>
        <taxon>Pseudonocardiaceae</taxon>
        <taxon>Pseudonocardia</taxon>
        <taxon>environmental samples</taxon>
    </lineage>
</organism>
<protein>
    <recommendedName>
        <fullName evidence="4">DUF3040 domain-containing protein</fullName>
    </recommendedName>
</protein>
<dbReference type="AlphaFoldDB" id="A0A6J4QGB9"/>
<sequence>MPLSPRERAELAAIEADLRDEDPALAHALSAAPPRWLPVPVSAIALLAVALLALVAVHTVVPGLPPAVSAVLAVVVSASWVVHTARHAGAPRPAAVLDPARGGTTA</sequence>
<dbReference type="EMBL" id="CADCUS010000514">
    <property type="protein sequence ID" value="CAA9436803.1"/>
    <property type="molecule type" value="Genomic_DNA"/>
</dbReference>
<proteinExistence type="predicted"/>
<feature type="region of interest" description="Disordered" evidence="1">
    <location>
        <begin position="87"/>
        <end position="106"/>
    </location>
</feature>
<evidence type="ECO:0000256" key="2">
    <source>
        <dbReference type="SAM" id="Phobius"/>
    </source>
</evidence>
<gene>
    <name evidence="3" type="ORF">AVDCRST_MAG66-3680</name>
</gene>
<feature type="transmembrane region" description="Helical" evidence="2">
    <location>
        <begin position="36"/>
        <end position="57"/>
    </location>
</feature>
<dbReference type="Pfam" id="PF11239">
    <property type="entry name" value="DUF3040"/>
    <property type="match status" value="1"/>
</dbReference>
<name>A0A6J4QGB9_9PSEU</name>
<evidence type="ECO:0008006" key="4">
    <source>
        <dbReference type="Google" id="ProtNLM"/>
    </source>
</evidence>